<dbReference type="AlphaFoldDB" id="A0A9N9XRX4"/>
<dbReference type="EMBL" id="OU900098">
    <property type="protein sequence ID" value="CAG9862013.1"/>
    <property type="molecule type" value="Genomic_DNA"/>
</dbReference>
<evidence type="ECO:0000313" key="2">
    <source>
        <dbReference type="EMBL" id="CAG9862013.1"/>
    </source>
</evidence>
<evidence type="ECO:0000313" key="3">
    <source>
        <dbReference type="Proteomes" id="UP001153712"/>
    </source>
</evidence>
<evidence type="ECO:0000256" key="1">
    <source>
        <dbReference type="SAM" id="MobiDB-lite"/>
    </source>
</evidence>
<accession>A0A9N9XRX4</accession>
<keyword evidence="3" id="KW-1185">Reference proteome</keyword>
<dbReference type="Proteomes" id="UP001153712">
    <property type="component" value="Chromosome 5"/>
</dbReference>
<reference evidence="2" key="1">
    <citation type="submission" date="2022-01" db="EMBL/GenBank/DDBJ databases">
        <authorList>
            <person name="King R."/>
        </authorList>
    </citation>
    <scope>NUCLEOTIDE SEQUENCE</scope>
</reference>
<sequence length="102" mass="11340">MALSRPIGSIHRAHVTISIAKSVNVDSYGRRANEELLDSGPVNPTNRVIEKRSHQVPRQVDQEGRRRIELAKTENAGCSEAPLEAQKVSERDAKNSRARQPC</sequence>
<organism evidence="2 3">
    <name type="scientific">Phyllotreta striolata</name>
    <name type="common">Striped flea beetle</name>
    <name type="synonym">Crioceris striolata</name>
    <dbReference type="NCBI Taxonomy" id="444603"/>
    <lineage>
        <taxon>Eukaryota</taxon>
        <taxon>Metazoa</taxon>
        <taxon>Ecdysozoa</taxon>
        <taxon>Arthropoda</taxon>
        <taxon>Hexapoda</taxon>
        <taxon>Insecta</taxon>
        <taxon>Pterygota</taxon>
        <taxon>Neoptera</taxon>
        <taxon>Endopterygota</taxon>
        <taxon>Coleoptera</taxon>
        <taxon>Polyphaga</taxon>
        <taxon>Cucujiformia</taxon>
        <taxon>Chrysomeloidea</taxon>
        <taxon>Chrysomelidae</taxon>
        <taxon>Galerucinae</taxon>
        <taxon>Alticini</taxon>
        <taxon>Phyllotreta</taxon>
    </lineage>
</organism>
<name>A0A9N9XRX4_PHYSR</name>
<gene>
    <name evidence="2" type="ORF">PHYEVI_LOCUS8336</name>
</gene>
<proteinExistence type="predicted"/>
<feature type="region of interest" description="Disordered" evidence="1">
    <location>
        <begin position="71"/>
        <end position="102"/>
    </location>
</feature>
<protein>
    <submittedName>
        <fullName evidence="2">Uncharacterized protein</fullName>
    </submittedName>
</protein>